<evidence type="ECO:0008006" key="2">
    <source>
        <dbReference type="Google" id="ProtNLM"/>
    </source>
</evidence>
<accession>A0A382DGN6</accession>
<protein>
    <recommendedName>
        <fullName evidence="2">PKD domain-containing protein</fullName>
    </recommendedName>
</protein>
<dbReference type="AlphaFoldDB" id="A0A382DGN6"/>
<dbReference type="EMBL" id="UINC01039130">
    <property type="protein sequence ID" value="SVB37154.1"/>
    <property type="molecule type" value="Genomic_DNA"/>
</dbReference>
<sequence length="284" mass="30311">MQRPTILLGVAVIWAAAAAAPAWAQTLPLAPVRGSDQAVWPAFEGWYENEDGSLTVYFGYHNRNTEEVVDIPLGENNFIEPEEFDGAQPTRFETGRQWGVFGFQVPGDYPRESRIYWNLIIDGETYRVPGHLNTDWKTDALGGGASGNTPPSLTFGSTSDMGPVGPTFPETLTAQVGEPLDLMVHASDQGSGGGLAAAFGGGGRGRAGARVTLDWFKHQGPGAVSFSPERGRVQSTGEEMTTVATFSAPGDYVVRVRATDGGMASAGHAQCCWTHGYINVTVTR</sequence>
<evidence type="ECO:0000313" key="1">
    <source>
        <dbReference type="EMBL" id="SVB37154.1"/>
    </source>
</evidence>
<proteinExistence type="predicted"/>
<organism evidence="1">
    <name type="scientific">marine metagenome</name>
    <dbReference type="NCBI Taxonomy" id="408172"/>
    <lineage>
        <taxon>unclassified sequences</taxon>
        <taxon>metagenomes</taxon>
        <taxon>ecological metagenomes</taxon>
    </lineage>
</organism>
<reference evidence="1" key="1">
    <citation type="submission" date="2018-05" db="EMBL/GenBank/DDBJ databases">
        <authorList>
            <person name="Lanie J.A."/>
            <person name="Ng W.-L."/>
            <person name="Kazmierczak K.M."/>
            <person name="Andrzejewski T.M."/>
            <person name="Davidsen T.M."/>
            <person name="Wayne K.J."/>
            <person name="Tettelin H."/>
            <person name="Glass J.I."/>
            <person name="Rusch D."/>
            <person name="Podicherti R."/>
            <person name="Tsui H.-C.T."/>
            <person name="Winkler M.E."/>
        </authorList>
    </citation>
    <scope>NUCLEOTIDE SEQUENCE</scope>
</reference>
<gene>
    <name evidence="1" type="ORF">METZ01_LOCUS190008</name>
</gene>
<name>A0A382DGN6_9ZZZZ</name>